<keyword evidence="3" id="KW-0520">NAD</keyword>
<name>A0A369AM71_9BURK</name>
<dbReference type="InterPro" id="IPR036291">
    <property type="entry name" value="NAD(P)-bd_dom_sf"/>
</dbReference>
<reference evidence="7 8" key="1">
    <citation type="submission" date="2018-07" db="EMBL/GenBank/DDBJ databases">
        <title>Genomic Encyclopedia of Type Strains, Phase IV (KMG-IV): sequencing the most valuable type-strain genomes for metagenomic binning, comparative biology and taxonomic classification.</title>
        <authorList>
            <person name="Goeker M."/>
        </authorList>
    </citation>
    <scope>NUCLEOTIDE SEQUENCE [LARGE SCALE GENOMIC DNA]</scope>
    <source>
        <strain evidence="7 8">DSM 100911</strain>
    </source>
</reference>
<evidence type="ECO:0000259" key="5">
    <source>
        <dbReference type="Pfam" id="PF00389"/>
    </source>
</evidence>
<dbReference type="InterPro" id="IPR050857">
    <property type="entry name" value="D-2-hydroxyacid_DH"/>
</dbReference>
<organism evidence="7 8">
    <name type="scientific">Extensimonas vulgaris</name>
    <dbReference type="NCBI Taxonomy" id="1031594"/>
    <lineage>
        <taxon>Bacteria</taxon>
        <taxon>Pseudomonadati</taxon>
        <taxon>Pseudomonadota</taxon>
        <taxon>Betaproteobacteria</taxon>
        <taxon>Burkholderiales</taxon>
        <taxon>Comamonadaceae</taxon>
        <taxon>Extensimonas</taxon>
    </lineage>
</organism>
<dbReference type="SUPFAM" id="SSF51735">
    <property type="entry name" value="NAD(P)-binding Rossmann-fold domains"/>
    <property type="match status" value="1"/>
</dbReference>
<dbReference type="Gene3D" id="3.40.50.720">
    <property type="entry name" value="NAD(P)-binding Rossmann-like Domain"/>
    <property type="match status" value="2"/>
</dbReference>
<evidence type="ECO:0000256" key="1">
    <source>
        <dbReference type="ARBA" id="ARBA00005854"/>
    </source>
</evidence>
<dbReference type="Pfam" id="PF00389">
    <property type="entry name" value="2-Hacid_dh"/>
    <property type="match status" value="1"/>
</dbReference>
<dbReference type="PANTHER" id="PTHR42789">
    <property type="entry name" value="D-ISOMER SPECIFIC 2-HYDROXYACID DEHYDROGENASE FAMILY PROTEIN (AFU_ORTHOLOGUE AFUA_6G10090)"/>
    <property type="match status" value="1"/>
</dbReference>
<dbReference type="GO" id="GO:0016616">
    <property type="term" value="F:oxidoreductase activity, acting on the CH-OH group of donors, NAD or NADP as acceptor"/>
    <property type="evidence" value="ECO:0007669"/>
    <property type="project" value="InterPro"/>
</dbReference>
<dbReference type="AlphaFoldDB" id="A0A369AM71"/>
<evidence type="ECO:0000256" key="4">
    <source>
        <dbReference type="RuleBase" id="RU003719"/>
    </source>
</evidence>
<evidence type="ECO:0000313" key="8">
    <source>
        <dbReference type="Proteomes" id="UP000252174"/>
    </source>
</evidence>
<dbReference type="EMBL" id="QPJU01000006">
    <property type="protein sequence ID" value="RCX09267.1"/>
    <property type="molecule type" value="Genomic_DNA"/>
</dbReference>
<comment type="caution">
    <text evidence="7">The sequence shown here is derived from an EMBL/GenBank/DDBJ whole genome shotgun (WGS) entry which is preliminary data.</text>
</comment>
<evidence type="ECO:0000256" key="2">
    <source>
        <dbReference type="ARBA" id="ARBA00023002"/>
    </source>
</evidence>
<proteinExistence type="inferred from homology"/>
<accession>A0A369AM71</accession>
<feature type="domain" description="D-isomer specific 2-hydroxyacid dehydrogenase catalytic" evidence="5">
    <location>
        <begin position="41"/>
        <end position="321"/>
    </location>
</feature>
<comment type="similarity">
    <text evidence="1 4">Belongs to the D-isomer specific 2-hydroxyacid dehydrogenase family.</text>
</comment>
<keyword evidence="8" id="KW-1185">Reference proteome</keyword>
<evidence type="ECO:0000259" key="6">
    <source>
        <dbReference type="Pfam" id="PF02826"/>
    </source>
</evidence>
<dbReference type="SUPFAM" id="SSF52283">
    <property type="entry name" value="Formate/glycerate dehydrogenase catalytic domain-like"/>
    <property type="match status" value="1"/>
</dbReference>
<evidence type="ECO:0000313" key="7">
    <source>
        <dbReference type="EMBL" id="RCX09267.1"/>
    </source>
</evidence>
<dbReference type="RefSeq" id="WP_158636979.1">
    <property type="nucleotide sequence ID" value="NZ_QPJU01000006.1"/>
</dbReference>
<dbReference type="Pfam" id="PF02826">
    <property type="entry name" value="2-Hacid_dh_C"/>
    <property type="match status" value="1"/>
</dbReference>
<dbReference type="Proteomes" id="UP000252174">
    <property type="component" value="Unassembled WGS sequence"/>
</dbReference>
<sequence>MNPPVIFIPGDWIGDTMAEALAGQGYEIVRGPAADEVPPHVDTAALMPLLQRADILVATPGLRVDRPMLQALARLRAVVAPAIGVENIDVAAATELGILVAHGATPENYLGMAEATVMLIAALAMQLPYKQRLLAENAPRPRELFSRSVRGSTIGLVGMGRIARGVVERLRGWEAQLLYFDPYVAQDQAPAGTTRVTLEELLQRADFVSLHVTLTAETQGLIGARELGLMKTTAYLVNTSRGAAIDEAALVRALQERRIAGAALDTFVHEPLPPDSPLRAFVGSDHVILTPHIIGQGREVMESLRTAVAENVRRILRGAPALYTKNPELLARWQERVARLA</sequence>
<dbReference type="InterPro" id="IPR006140">
    <property type="entry name" value="D-isomer_DH_NAD-bd"/>
</dbReference>
<dbReference type="PANTHER" id="PTHR42789:SF1">
    <property type="entry name" value="D-ISOMER SPECIFIC 2-HYDROXYACID DEHYDROGENASE FAMILY PROTEIN (AFU_ORTHOLOGUE AFUA_6G10090)"/>
    <property type="match status" value="1"/>
</dbReference>
<dbReference type="InterPro" id="IPR006139">
    <property type="entry name" value="D-isomer_2_OHA_DH_cat_dom"/>
</dbReference>
<dbReference type="GO" id="GO:0051287">
    <property type="term" value="F:NAD binding"/>
    <property type="evidence" value="ECO:0007669"/>
    <property type="project" value="InterPro"/>
</dbReference>
<gene>
    <name evidence="7" type="ORF">DFR45_106155</name>
</gene>
<keyword evidence="2 4" id="KW-0560">Oxidoreductase</keyword>
<protein>
    <submittedName>
        <fullName evidence="7">D-3-phosphoglycerate dehydrogenase</fullName>
    </submittedName>
</protein>
<feature type="domain" description="D-isomer specific 2-hydroxyacid dehydrogenase NAD-binding" evidence="6">
    <location>
        <begin position="118"/>
        <end position="293"/>
    </location>
</feature>
<evidence type="ECO:0000256" key="3">
    <source>
        <dbReference type="ARBA" id="ARBA00023027"/>
    </source>
</evidence>